<proteinExistence type="predicted"/>
<reference evidence="2 3" key="1">
    <citation type="journal article" date="2022" name="bioRxiv">
        <title>Genomics of Preaxostyla Flagellates Illuminates Evolutionary Transitions and the Path Towards Mitochondrial Loss.</title>
        <authorList>
            <person name="Novak L.V.F."/>
            <person name="Treitli S.C."/>
            <person name="Pyrih J."/>
            <person name="Halakuc P."/>
            <person name="Pipaliya S.V."/>
            <person name="Vacek V."/>
            <person name="Brzon O."/>
            <person name="Soukal P."/>
            <person name="Eme L."/>
            <person name="Dacks J.B."/>
            <person name="Karnkowska A."/>
            <person name="Elias M."/>
            <person name="Hampl V."/>
        </authorList>
    </citation>
    <scope>NUCLEOTIDE SEQUENCE [LARGE SCALE GENOMIC DNA]</scope>
    <source>
        <strain evidence="2">NAU3</strain>
        <tissue evidence="2">Gut</tissue>
    </source>
</reference>
<protein>
    <submittedName>
        <fullName evidence="2">Uncharacterized protein</fullName>
    </submittedName>
</protein>
<feature type="compositionally biased region" description="Polar residues" evidence="1">
    <location>
        <begin position="219"/>
        <end position="228"/>
    </location>
</feature>
<feature type="region of interest" description="Disordered" evidence="1">
    <location>
        <begin position="463"/>
        <end position="506"/>
    </location>
</feature>
<dbReference type="Gene3D" id="2.130.10.10">
    <property type="entry name" value="YVTN repeat-like/Quinoprotein amine dehydrogenase"/>
    <property type="match status" value="1"/>
</dbReference>
<dbReference type="Proteomes" id="UP001281761">
    <property type="component" value="Unassembled WGS sequence"/>
</dbReference>
<feature type="compositionally biased region" description="Low complexity" evidence="1">
    <location>
        <begin position="208"/>
        <end position="218"/>
    </location>
</feature>
<dbReference type="EMBL" id="JARBJD010000179">
    <property type="protein sequence ID" value="KAK2948332.1"/>
    <property type="molecule type" value="Genomic_DNA"/>
</dbReference>
<feature type="region of interest" description="Disordered" evidence="1">
    <location>
        <begin position="203"/>
        <end position="228"/>
    </location>
</feature>
<evidence type="ECO:0000256" key="1">
    <source>
        <dbReference type="SAM" id="MobiDB-lite"/>
    </source>
</evidence>
<evidence type="ECO:0000313" key="2">
    <source>
        <dbReference type="EMBL" id="KAK2948332.1"/>
    </source>
</evidence>
<dbReference type="InterPro" id="IPR015943">
    <property type="entry name" value="WD40/YVTN_repeat-like_dom_sf"/>
</dbReference>
<dbReference type="SUPFAM" id="SSF50978">
    <property type="entry name" value="WD40 repeat-like"/>
    <property type="match status" value="1"/>
</dbReference>
<dbReference type="InterPro" id="IPR036322">
    <property type="entry name" value="WD40_repeat_dom_sf"/>
</dbReference>
<sequence length="550" mass="61452">MEKLLSSNDVHNHLHAEQEGECGMDRARSLSAISPGFSESMDNDNSQATGWSERVIHSAQSHKYSVHVVTCAFSPPYYVAAASDDGSFIVWNSGNGMQIVQLQTREMVEDIPDTTAGNSSRRREAEILKSSPITLCEFIPGKTGLIVTLNTTGVIQFCPPPQHLTRPRKVGVGADGIVQIFNFTTMLKAVNETLDKIAALQQSPPGRTSSLTSLSLQSGHVSGTSTPQRNRMPIQAASLFVEEQCVTTEDMITGLVIVPITHHSDIHHLVCLSHANYLSLYSLDGGLIGDLTGSDVVRTSNLLNNLSDTPPKFLFAPEPVPHDFFDSKAPHQSLGSKTGSQRGKMNQLLLDTSGDESDNEPTFRRQATRGLVNMRQHSSPELPQSPAHDHSLSPLPAIQHTQPAFSQDDEEGFRFTSDFPSDRFAINNADNHPQTARAKSELDISREQTRQLIAMRRQKITKTAHRQRQEHVNQLEKERTERAERRAKTSTELYHKPEKQSRSNQFVSYRRKAQMAQMKMNRDILLFGDERVKEREMERFTQTSAHQQIE</sequence>
<name>A0ABQ9XAQ4_9EUKA</name>
<comment type="caution">
    <text evidence="2">The sequence shown here is derived from an EMBL/GenBank/DDBJ whole genome shotgun (WGS) entry which is preliminary data.</text>
</comment>
<evidence type="ECO:0000313" key="3">
    <source>
        <dbReference type="Proteomes" id="UP001281761"/>
    </source>
</evidence>
<feature type="region of interest" description="Disordered" evidence="1">
    <location>
        <begin position="374"/>
        <end position="395"/>
    </location>
</feature>
<organism evidence="2 3">
    <name type="scientific">Blattamonas nauphoetae</name>
    <dbReference type="NCBI Taxonomy" id="2049346"/>
    <lineage>
        <taxon>Eukaryota</taxon>
        <taxon>Metamonada</taxon>
        <taxon>Preaxostyla</taxon>
        <taxon>Oxymonadida</taxon>
        <taxon>Blattamonas</taxon>
    </lineage>
</organism>
<keyword evidence="3" id="KW-1185">Reference proteome</keyword>
<feature type="compositionally biased region" description="Basic and acidic residues" evidence="1">
    <location>
        <begin position="467"/>
        <end position="501"/>
    </location>
</feature>
<accession>A0ABQ9XAQ4</accession>
<gene>
    <name evidence="2" type="ORF">BLNAU_16781</name>
</gene>